<evidence type="ECO:0000259" key="5">
    <source>
        <dbReference type="PROSITE" id="PS50002"/>
    </source>
</evidence>
<dbReference type="Proteomes" id="UP000002280">
    <property type="component" value="Chromosome 2"/>
</dbReference>
<reference evidence="6" key="3">
    <citation type="submission" date="2025-09" db="UniProtKB">
        <authorList>
            <consortium name="Ensembl"/>
        </authorList>
    </citation>
    <scope>IDENTIFICATION</scope>
</reference>
<feature type="region of interest" description="Disordered" evidence="4">
    <location>
        <begin position="117"/>
        <end position="136"/>
    </location>
</feature>
<dbReference type="InterPro" id="IPR050729">
    <property type="entry name" value="Rho-GAP"/>
</dbReference>
<proteinExistence type="predicted"/>
<dbReference type="InterPro" id="IPR001452">
    <property type="entry name" value="SH3_domain"/>
</dbReference>
<dbReference type="STRING" id="13616.ENSMODP00000048721"/>
<evidence type="ECO:0000256" key="1">
    <source>
        <dbReference type="ARBA" id="ARBA00022443"/>
    </source>
</evidence>
<evidence type="ECO:0000256" key="3">
    <source>
        <dbReference type="PROSITE-ProRule" id="PRU00192"/>
    </source>
</evidence>
<organism evidence="6 7">
    <name type="scientific">Monodelphis domestica</name>
    <name type="common">Gray short-tailed opossum</name>
    <dbReference type="NCBI Taxonomy" id="13616"/>
    <lineage>
        <taxon>Eukaryota</taxon>
        <taxon>Metazoa</taxon>
        <taxon>Chordata</taxon>
        <taxon>Craniata</taxon>
        <taxon>Vertebrata</taxon>
        <taxon>Euteleostomi</taxon>
        <taxon>Mammalia</taxon>
        <taxon>Metatheria</taxon>
        <taxon>Didelphimorphia</taxon>
        <taxon>Didelphidae</taxon>
        <taxon>Monodelphis</taxon>
    </lineage>
</organism>
<evidence type="ECO:0000313" key="6">
    <source>
        <dbReference type="Ensembl" id="ENSMODP00000048721.1"/>
    </source>
</evidence>
<dbReference type="Ensembl" id="ENSMODT00000075849.1">
    <property type="protein sequence ID" value="ENSMODP00000048721.1"/>
    <property type="gene ID" value="ENSMODG00000043060.1"/>
</dbReference>
<evidence type="ECO:0000256" key="2">
    <source>
        <dbReference type="ARBA" id="ARBA00022468"/>
    </source>
</evidence>
<dbReference type="InParanoid" id="A0A5F8GNK0"/>
<keyword evidence="2" id="KW-0343">GTPase activation</keyword>
<dbReference type="Bgee" id="ENSMODG00000043060">
    <property type="expression patterns" value="Expressed in adult mammalian kidney and 17 other cell types or tissues"/>
</dbReference>
<sequence>METADGEGDEYVLVEHAFEYTGKDGRRICIRPNERYQLLRRSTEHWWHVRREPGSRPFYLPAQYVRELPRLSSPNGLASPQIPLPAAAPATCAPEPLTYDYKFVSIPHTTGALGRFSSFHSPGRRRDTGKRSSLAPGLPTTLYLRPAAPIRTAQSLDDLARTAVVPISGLLGSSGSYKACSVAGSWVSPRPLPFSQSRSDSENIYESIQDVRGDPPKSGGGCPWVLPIQTTVPFTKNNRRLSGCLARRVFAQLCQLCQGGGVFLSLPYPSPR</sequence>
<dbReference type="SUPFAM" id="SSF50044">
    <property type="entry name" value="SH3-domain"/>
    <property type="match status" value="1"/>
</dbReference>
<dbReference type="PANTHER" id="PTHR23176:SF104">
    <property type="entry name" value="RHO GTPASE-ACTIVATING PROTEIN 27"/>
    <property type="match status" value="1"/>
</dbReference>
<reference evidence="6 7" key="1">
    <citation type="journal article" date="2007" name="Nature">
        <title>Genome of the marsupial Monodelphis domestica reveals innovation in non-coding sequences.</title>
        <authorList>
            <person name="Mikkelsen T.S."/>
            <person name="Wakefield M.J."/>
            <person name="Aken B."/>
            <person name="Amemiya C.T."/>
            <person name="Chang J.L."/>
            <person name="Duke S."/>
            <person name="Garber M."/>
            <person name="Gentles A.J."/>
            <person name="Goodstadt L."/>
            <person name="Heger A."/>
            <person name="Jurka J."/>
            <person name="Kamal M."/>
            <person name="Mauceli E."/>
            <person name="Searle S.M."/>
            <person name="Sharpe T."/>
            <person name="Baker M.L."/>
            <person name="Batzer M.A."/>
            <person name="Benos P.V."/>
            <person name="Belov K."/>
            <person name="Clamp M."/>
            <person name="Cook A."/>
            <person name="Cuff J."/>
            <person name="Das R."/>
            <person name="Davidow L."/>
            <person name="Deakin J.E."/>
            <person name="Fazzari M.J."/>
            <person name="Glass J.L."/>
            <person name="Grabherr M."/>
            <person name="Greally J.M."/>
            <person name="Gu W."/>
            <person name="Hore T.A."/>
            <person name="Huttley G.A."/>
            <person name="Kleber M."/>
            <person name="Jirtle R.L."/>
            <person name="Koina E."/>
            <person name="Lee J.T."/>
            <person name="Mahony S."/>
            <person name="Marra M.A."/>
            <person name="Miller R.D."/>
            <person name="Nicholls R.D."/>
            <person name="Oda M."/>
            <person name="Papenfuss A.T."/>
            <person name="Parra Z.E."/>
            <person name="Pollock D.D."/>
            <person name="Ray D.A."/>
            <person name="Schein J.E."/>
            <person name="Speed T.P."/>
            <person name="Thompson K."/>
            <person name="VandeBerg J.L."/>
            <person name="Wade C.M."/>
            <person name="Walker J.A."/>
            <person name="Waters P.D."/>
            <person name="Webber C."/>
            <person name="Weidman J.R."/>
            <person name="Xie X."/>
            <person name="Zody M.C."/>
            <person name="Baldwin J."/>
            <person name="Abdouelleil A."/>
            <person name="Abdulkadir J."/>
            <person name="Abebe A."/>
            <person name="Abera B."/>
            <person name="Abreu J."/>
            <person name="Acer S.C."/>
            <person name="Aftuck L."/>
            <person name="Alexander A."/>
            <person name="An P."/>
            <person name="Anderson E."/>
            <person name="Anderson S."/>
            <person name="Arachi H."/>
            <person name="Azer M."/>
            <person name="Bachantsang P."/>
            <person name="Barry A."/>
            <person name="Bayul T."/>
            <person name="Berlin A."/>
            <person name="Bessette D."/>
            <person name="Bloom T."/>
            <person name="Bloom T."/>
            <person name="Boguslavskiy L."/>
            <person name="Bonnet C."/>
            <person name="Boukhgalter B."/>
            <person name="Bourzgui I."/>
            <person name="Brown A."/>
            <person name="Cahill P."/>
            <person name="Channer S."/>
            <person name="Cheshatsang Y."/>
            <person name="Chuda L."/>
            <person name="Citroen M."/>
            <person name="Collymore A."/>
            <person name="Cooke P."/>
            <person name="Costello M."/>
            <person name="D'Aco K."/>
            <person name="Daza R."/>
            <person name="De Haan G."/>
            <person name="DeGray S."/>
            <person name="DeMaso C."/>
            <person name="Dhargay N."/>
            <person name="Dooley K."/>
            <person name="Dooley E."/>
            <person name="Doricent M."/>
            <person name="Dorje P."/>
            <person name="Dorjee K."/>
            <person name="Dupes A."/>
            <person name="Elong R."/>
            <person name="Falk J."/>
            <person name="Farina A."/>
            <person name="Faro S."/>
            <person name="Ferguson D."/>
            <person name="Fisher S."/>
            <person name="Foley C.D."/>
            <person name="Franke A."/>
            <person name="Friedrich D."/>
            <person name="Gadbois L."/>
            <person name="Gearin G."/>
            <person name="Gearin C.R."/>
            <person name="Giannoukos G."/>
            <person name="Goode T."/>
            <person name="Graham J."/>
            <person name="Grandbois E."/>
            <person name="Grewal S."/>
            <person name="Gyaltsen K."/>
            <person name="Hafez N."/>
            <person name="Hagos B."/>
            <person name="Hall J."/>
            <person name="Henson C."/>
            <person name="Hollinger A."/>
            <person name="Honan T."/>
            <person name="Huard M.D."/>
            <person name="Hughes L."/>
            <person name="Hurhula B."/>
            <person name="Husby M.E."/>
            <person name="Kamat A."/>
            <person name="Kanga B."/>
            <person name="Kashin S."/>
            <person name="Khazanovich D."/>
            <person name="Kisner P."/>
            <person name="Lance K."/>
            <person name="Lara M."/>
            <person name="Lee W."/>
            <person name="Lennon N."/>
            <person name="Letendre F."/>
            <person name="LeVine R."/>
            <person name="Lipovsky A."/>
            <person name="Liu X."/>
            <person name="Liu J."/>
            <person name="Liu S."/>
            <person name="Lokyitsang T."/>
            <person name="Lokyitsang Y."/>
            <person name="Lubonja R."/>
            <person name="Lui A."/>
            <person name="MacDonald P."/>
            <person name="Magnisalis V."/>
            <person name="Maru K."/>
            <person name="Matthews C."/>
            <person name="McCusker W."/>
            <person name="McDonough S."/>
            <person name="Mehta T."/>
            <person name="Meldrim J."/>
            <person name="Meneus L."/>
            <person name="Mihai O."/>
            <person name="Mihalev A."/>
            <person name="Mihova T."/>
            <person name="Mittelman R."/>
            <person name="Mlenga V."/>
            <person name="Montmayeur A."/>
            <person name="Mulrain L."/>
            <person name="Navidi A."/>
            <person name="Naylor J."/>
            <person name="Negash T."/>
            <person name="Nguyen T."/>
            <person name="Nguyen N."/>
            <person name="Nicol R."/>
            <person name="Norbu C."/>
            <person name="Norbu N."/>
            <person name="Novod N."/>
            <person name="O'Neill B."/>
            <person name="Osman S."/>
            <person name="Markiewicz E."/>
            <person name="Oyono O.L."/>
            <person name="Patti C."/>
            <person name="Phunkhang P."/>
            <person name="Pierre F."/>
            <person name="Priest M."/>
            <person name="Raghuraman S."/>
            <person name="Rege F."/>
            <person name="Reyes R."/>
            <person name="Rise C."/>
            <person name="Rogov P."/>
            <person name="Ross K."/>
            <person name="Ryan E."/>
            <person name="Settipalli S."/>
            <person name="Shea T."/>
            <person name="Sherpa N."/>
            <person name="Shi L."/>
            <person name="Shih D."/>
            <person name="Sparrow T."/>
            <person name="Spaulding J."/>
            <person name="Stalker J."/>
            <person name="Stange-Thomann N."/>
            <person name="Stavropoulos S."/>
            <person name="Stone C."/>
            <person name="Strader C."/>
            <person name="Tesfaye S."/>
            <person name="Thomson T."/>
            <person name="Thoulutsang Y."/>
            <person name="Thoulutsang D."/>
            <person name="Topham K."/>
            <person name="Topping I."/>
            <person name="Tsamla T."/>
            <person name="Vassiliev H."/>
            <person name="Vo A."/>
            <person name="Wangchuk T."/>
            <person name="Wangdi T."/>
            <person name="Weiand M."/>
            <person name="Wilkinson J."/>
            <person name="Wilson A."/>
            <person name="Yadav S."/>
            <person name="Young G."/>
            <person name="Yu Q."/>
            <person name="Zembek L."/>
            <person name="Zhong D."/>
            <person name="Zimmer A."/>
            <person name="Zwirko Z."/>
            <person name="Jaffe D.B."/>
            <person name="Alvarez P."/>
            <person name="Brockman W."/>
            <person name="Butler J."/>
            <person name="Chin C."/>
            <person name="Gnerre S."/>
            <person name="MacCallum I."/>
            <person name="Graves J.A."/>
            <person name="Ponting C.P."/>
            <person name="Breen M."/>
            <person name="Samollow P.B."/>
            <person name="Lander E.S."/>
            <person name="Lindblad-Toh K."/>
        </authorList>
    </citation>
    <scope>NUCLEOTIDE SEQUENCE [LARGE SCALE GENOMIC DNA]</scope>
</reference>
<dbReference type="PROSITE" id="PS50002">
    <property type="entry name" value="SH3"/>
    <property type="match status" value="1"/>
</dbReference>
<dbReference type="OMA" id="PFSYDNR"/>
<dbReference type="GeneTree" id="ENSGT00950000182860"/>
<keyword evidence="7" id="KW-1185">Reference proteome</keyword>
<dbReference type="GO" id="GO:0005096">
    <property type="term" value="F:GTPase activator activity"/>
    <property type="evidence" value="ECO:0007669"/>
    <property type="project" value="UniProtKB-KW"/>
</dbReference>
<accession>A0A5F8GNK0</accession>
<feature type="domain" description="SH3" evidence="5">
    <location>
        <begin position="7"/>
        <end position="70"/>
    </location>
</feature>
<dbReference type="AlphaFoldDB" id="A0A5F8GNK0"/>
<protein>
    <recommendedName>
        <fullName evidence="5">SH3 domain-containing protein</fullName>
    </recommendedName>
</protein>
<dbReference type="PANTHER" id="PTHR23176">
    <property type="entry name" value="RHO/RAC/CDC GTPASE-ACTIVATING PROTEIN"/>
    <property type="match status" value="1"/>
</dbReference>
<dbReference type="InterPro" id="IPR036028">
    <property type="entry name" value="SH3-like_dom_sf"/>
</dbReference>
<dbReference type="Gene3D" id="2.30.30.40">
    <property type="entry name" value="SH3 Domains"/>
    <property type="match status" value="1"/>
</dbReference>
<evidence type="ECO:0000313" key="7">
    <source>
        <dbReference type="Proteomes" id="UP000002280"/>
    </source>
</evidence>
<keyword evidence="1 3" id="KW-0728">SH3 domain</keyword>
<dbReference type="CDD" id="cd12069">
    <property type="entry name" value="SH3_ARHGAP27"/>
    <property type="match status" value="1"/>
</dbReference>
<name>A0A5F8GNK0_MONDO</name>
<evidence type="ECO:0000256" key="4">
    <source>
        <dbReference type="SAM" id="MobiDB-lite"/>
    </source>
</evidence>
<reference evidence="6" key="2">
    <citation type="submission" date="2025-08" db="UniProtKB">
        <authorList>
            <consortium name="Ensembl"/>
        </authorList>
    </citation>
    <scope>IDENTIFICATION</scope>
</reference>